<dbReference type="PANTHER" id="PTHR42648">
    <property type="entry name" value="TRANSPOSASE, PUTATIVE-RELATED"/>
    <property type="match status" value="1"/>
</dbReference>
<feature type="domain" description="Integrase catalytic" evidence="2">
    <location>
        <begin position="1006"/>
        <end position="1187"/>
    </location>
</feature>
<dbReference type="EMBL" id="BKCJ010099052">
    <property type="protein sequence ID" value="GEX27691.1"/>
    <property type="molecule type" value="Genomic_DNA"/>
</dbReference>
<feature type="region of interest" description="Disordered" evidence="1">
    <location>
        <begin position="533"/>
        <end position="552"/>
    </location>
</feature>
<feature type="compositionally biased region" description="Polar residues" evidence="1">
    <location>
        <begin position="1173"/>
        <end position="1183"/>
    </location>
</feature>
<dbReference type="InterPro" id="IPR036397">
    <property type="entry name" value="RNaseH_sf"/>
</dbReference>
<name>A0A699H7G8_TANCI</name>
<feature type="compositionally biased region" description="Acidic residues" evidence="1">
    <location>
        <begin position="276"/>
        <end position="296"/>
    </location>
</feature>
<dbReference type="InterPro" id="IPR012337">
    <property type="entry name" value="RNaseH-like_sf"/>
</dbReference>
<gene>
    <name evidence="3" type="ORF">Tci_299666</name>
</gene>
<feature type="region of interest" description="Disordered" evidence="1">
    <location>
        <begin position="146"/>
        <end position="297"/>
    </location>
</feature>
<dbReference type="PANTHER" id="PTHR42648:SF18">
    <property type="entry name" value="RETROTRANSPOSON, UNCLASSIFIED-LIKE PROTEIN"/>
    <property type="match status" value="1"/>
</dbReference>
<feature type="region of interest" description="Disordered" evidence="1">
    <location>
        <begin position="441"/>
        <end position="528"/>
    </location>
</feature>
<sequence>MVTKKHNIDLESFKDILHICPRVPGQPFAEPPFEEEILAFIHFLGHSAAIRTLTDVNINKLYQSWRSFAALINKCLTGKSSSYDSLRLSQAQILWGLYHKRNIDYAYLIHQNAQQFGVMLPIELMNDEIRNSKAYKEYYAIATGEPAPKPKASAMRTRSSSDTSITPPTIAASPRLKASAKGKQTAKPSKAKSTYKGTVSKPGVPNVQIDESEEELSWNSMDNKGDDNEGKDGDDDEEDKGDDGQEGNGNDDDDEGNDGEEGDDDDADQEVVRDDDKDDVEEGGDDEHESDEETREEEALILSHKPLKTTNQFTGAVSAITEIVQRYMDQQMNEGVKFAVKEQVKAQVSKILPRIEQAINEQLEAEVLTRSSYSSRTSYAFAADLSEMELKKILIEKMEGNKSIQCSDEQRNLYKALVDAYEFDKIILNTYGETIILKRRRGDDEDKDEEPSAGPDRGSKRRREGKEPESSSAPMETATRSTGMSTQGSRSRKASARESALAEEPLQITSQMEEPSHSEFDTGVDDQPIVESSQHPEWFSQPQKPPTSNRDWNKTLPALRVDTLTPDLLAGPTYDLIKGSSKSLIELEYHLEEVYKATTDQLDWVNLEGQQYPHNLLQPLSLIPDNRGRRVIPFARFINNDAEYLRGGASSRKYTTSVTKTKAADYGHIKWIEDLVSRTMWIQEPIDYDKHALWGVSHWGRKRQQFYCFTVNRESAHDVYSKRRIIVVKELKIVEWHCYKHLDWITNKDKKNRLMRIDELHKFSDGTLTDVRTALDDRLKGIQMWYLPQTIRRKSDKDRTATMIQAIDKILKTRRVMRSLKRFESSNSRKDFANAALKNELRKLKGKNVINIAVSKLNATTIAPGMFKLDLEALAAKLLKNKDAHIDYIKYSREHANMLREIVKNARALSSLDINLDPACVDLLMGTLGTNIYTLSIDDMMKSSPICLLSKASKTKSWLWHRRLSHLNFGTINQLAKQGLVRGLPKLKFEKDHLCSACSLGKSKKHSHKPKSKDTNQEKLYMLHMDLCRPMRVESINGKKYILVIFDDYSWFTWVKFLRSKDEAPEFIIKLLKMIHVRLNATVRNIRTDNASALYEMTPGTLNLGLVTHSPSSTPFVPPIRIDSDTLFQQLFDRYFSPPPRVDHPVPEVAAPESAVSTSTPSSTSIDQDAPLPSTSQTPQESASHVIPPDAEEANHDIKVAHMDNDPYFGLPIPKPNSKESSSQDVTPNNVRLINQPPEHISKWTKHHPIDNVICDPSRPVFTRHQLETKALFCYFDAFLSFIEPKSYKEALTESC</sequence>
<feature type="compositionally biased region" description="Polar residues" evidence="1">
    <location>
        <begin position="470"/>
        <end position="488"/>
    </location>
</feature>
<reference evidence="3" key="1">
    <citation type="journal article" date="2019" name="Sci. Rep.">
        <title>Draft genome of Tanacetum cinerariifolium, the natural source of mosquito coil.</title>
        <authorList>
            <person name="Yamashiro T."/>
            <person name="Shiraishi A."/>
            <person name="Satake H."/>
            <person name="Nakayama K."/>
        </authorList>
    </citation>
    <scope>NUCLEOTIDE SEQUENCE</scope>
</reference>
<dbReference type="InterPro" id="IPR025724">
    <property type="entry name" value="GAG-pre-integrase_dom"/>
</dbReference>
<feature type="compositionally biased region" description="Polar residues" evidence="1">
    <location>
        <begin position="1219"/>
        <end position="1230"/>
    </location>
</feature>
<dbReference type="Pfam" id="PF13976">
    <property type="entry name" value="gag_pre-integrs"/>
    <property type="match status" value="1"/>
</dbReference>
<evidence type="ECO:0000256" key="1">
    <source>
        <dbReference type="SAM" id="MobiDB-lite"/>
    </source>
</evidence>
<feature type="compositionally biased region" description="Low complexity" evidence="1">
    <location>
        <begin position="1148"/>
        <end position="1165"/>
    </location>
</feature>
<organism evidence="3">
    <name type="scientific">Tanacetum cinerariifolium</name>
    <name type="common">Dalmatian daisy</name>
    <name type="synonym">Chrysanthemum cinerariifolium</name>
    <dbReference type="NCBI Taxonomy" id="118510"/>
    <lineage>
        <taxon>Eukaryota</taxon>
        <taxon>Viridiplantae</taxon>
        <taxon>Streptophyta</taxon>
        <taxon>Embryophyta</taxon>
        <taxon>Tracheophyta</taxon>
        <taxon>Spermatophyta</taxon>
        <taxon>Magnoliopsida</taxon>
        <taxon>eudicotyledons</taxon>
        <taxon>Gunneridae</taxon>
        <taxon>Pentapetalae</taxon>
        <taxon>asterids</taxon>
        <taxon>campanulids</taxon>
        <taxon>Asterales</taxon>
        <taxon>Asteraceae</taxon>
        <taxon>Asteroideae</taxon>
        <taxon>Anthemideae</taxon>
        <taxon>Anthemidinae</taxon>
        <taxon>Tanacetum</taxon>
    </lineage>
</organism>
<proteinExistence type="predicted"/>
<feature type="compositionally biased region" description="Low complexity" evidence="1">
    <location>
        <begin position="156"/>
        <end position="170"/>
    </location>
</feature>
<evidence type="ECO:0000313" key="3">
    <source>
        <dbReference type="EMBL" id="GEX27691.1"/>
    </source>
</evidence>
<dbReference type="InterPro" id="IPR039537">
    <property type="entry name" value="Retrotran_Ty1/copia-like"/>
</dbReference>
<feature type="compositionally biased region" description="Acidic residues" evidence="1">
    <location>
        <begin position="232"/>
        <end position="269"/>
    </location>
</feature>
<dbReference type="PROSITE" id="PS50994">
    <property type="entry name" value="INTEGRASE"/>
    <property type="match status" value="1"/>
</dbReference>
<feature type="region of interest" description="Disordered" evidence="1">
    <location>
        <begin position="1142"/>
        <end position="1188"/>
    </location>
</feature>
<protein>
    <submittedName>
        <fullName evidence="3">Integrase, catalytic region, zinc finger, CCHC-type, peptidase aspartic, catalytic</fullName>
    </submittedName>
</protein>
<dbReference type="GO" id="GO:0003676">
    <property type="term" value="F:nucleic acid binding"/>
    <property type="evidence" value="ECO:0007669"/>
    <property type="project" value="InterPro"/>
</dbReference>
<feature type="region of interest" description="Disordered" evidence="1">
    <location>
        <begin position="1203"/>
        <end position="1230"/>
    </location>
</feature>
<evidence type="ECO:0000259" key="2">
    <source>
        <dbReference type="PROSITE" id="PS50994"/>
    </source>
</evidence>
<dbReference type="SUPFAM" id="SSF53098">
    <property type="entry name" value="Ribonuclease H-like"/>
    <property type="match status" value="1"/>
</dbReference>
<dbReference type="Gene3D" id="3.30.420.10">
    <property type="entry name" value="Ribonuclease H-like superfamily/Ribonuclease H"/>
    <property type="match status" value="1"/>
</dbReference>
<dbReference type="GO" id="GO:0015074">
    <property type="term" value="P:DNA integration"/>
    <property type="evidence" value="ECO:0007669"/>
    <property type="project" value="InterPro"/>
</dbReference>
<accession>A0A699H7G8</accession>
<comment type="caution">
    <text evidence="3">The sequence shown here is derived from an EMBL/GenBank/DDBJ whole genome shotgun (WGS) entry which is preliminary data.</text>
</comment>
<dbReference type="InterPro" id="IPR001584">
    <property type="entry name" value="Integrase_cat-core"/>
</dbReference>
<feature type="compositionally biased region" description="Polar residues" evidence="1">
    <location>
        <begin position="533"/>
        <end position="550"/>
    </location>
</feature>